<dbReference type="InterPro" id="IPR036514">
    <property type="entry name" value="SGNH_hydro_sf"/>
</dbReference>
<keyword evidence="1" id="KW-0732">Signal</keyword>
<accession>A0A2T2ZSI5</accession>
<dbReference type="AlphaFoldDB" id="A0A2T2ZSI5"/>
<keyword evidence="3" id="KW-1185">Reference proteome</keyword>
<dbReference type="Gene3D" id="3.40.50.1110">
    <property type="entry name" value="SGNH hydrolase"/>
    <property type="match status" value="1"/>
</dbReference>
<evidence type="ECO:0008006" key="4">
    <source>
        <dbReference type="Google" id="ProtNLM"/>
    </source>
</evidence>
<feature type="chain" id="PRO_5015543883" description="SGNH hydrolase-type esterase domain-containing protein" evidence="1">
    <location>
        <begin position="24"/>
        <end position="112"/>
    </location>
</feature>
<sequence length="112" mass="11232">MPSRSSAIALLAAMAASAASALAASTNTNTNTTKPPAFFLAGDSMTAIQSTDGGGYGNGFLSFLRAPAWGLNLGHDGATTVSFVQGGDWANLLSNVTAAAADGYQPFVTIMV</sequence>
<dbReference type="EMBL" id="KZ678790">
    <property type="protein sequence ID" value="PSR75192.1"/>
    <property type="molecule type" value="Genomic_DNA"/>
</dbReference>
<dbReference type="GO" id="GO:0016787">
    <property type="term" value="F:hydrolase activity"/>
    <property type="evidence" value="ECO:0007669"/>
    <property type="project" value="InterPro"/>
</dbReference>
<dbReference type="PANTHER" id="PTHR43695">
    <property type="entry name" value="PUTATIVE (AFU_ORTHOLOGUE AFUA_2G17250)-RELATED"/>
    <property type="match status" value="1"/>
</dbReference>
<dbReference type="STRING" id="2025994.A0A2T2ZSI5"/>
<reference evidence="2 3" key="1">
    <citation type="journal article" date="2018" name="Mycol. Prog.">
        <title>Coniella lustricola, a new species from submerged detritus.</title>
        <authorList>
            <person name="Raudabaugh D.B."/>
            <person name="Iturriaga T."/>
            <person name="Carver A."/>
            <person name="Mondo S."/>
            <person name="Pangilinan J."/>
            <person name="Lipzen A."/>
            <person name="He G."/>
            <person name="Amirebrahimi M."/>
            <person name="Grigoriev I.V."/>
            <person name="Miller A.N."/>
        </authorList>
    </citation>
    <scope>NUCLEOTIDE SEQUENCE [LARGE SCALE GENOMIC DNA]</scope>
    <source>
        <strain evidence="2 3">B22-T-1</strain>
    </source>
</reference>
<gene>
    <name evidence="2" type="ORF">BD289DRAFT_487217</name>
</gene>
<dbReference type="InParanoid" id="A0A2T2ZSI5"/>
<dbReference type="Proteomes" id="UP000241462">
    <property type="component" value="Unassembled WGS sequence"/>
</dbReference>
<dbReference type="OrthoDB" id="5041285at2759"/>
<feature type="non-terminal residue" evidence="2">
    <location>
        <position position="112"/>
    </location>
</feature>
<name>A0A2T2ZSI5_9PEZI</name>
<evidence type="ECO:0000313" key="3">
    <source>
        <dbReference type="Proteomes" id="UP000241462"/>
    </source>
</evidence>
<organism evidence="2 3">
    <name type="scientific">Coniella lustricola</name>
    <dbReference type="NCBI Taxonomy" id="2025994"/>
    <lineage>
        <taxon>Eukaryota</taxon>
        <taxon>Fungi</taxon>
        <taxon>Dikarya</taxon>
        <taxon>Ascomycota</taxon>
        <taxon>Pezizomycotina</taxon>
        <taxon>Sordariomycetes</taxon>
        <taxon>Sordariomycetidae</taxon>
        <taxon>Diaporthales</taxon>
        <taxon>Schizoparmaceae</taxon>
        <taxon>Coniella</taxon>
    </lineage>
</organism>
<dbReference type="PANTHER" id="PTHR43695:SF2">
    <property type="entry name" value="PUTATIVE (AFU_ORTHOLOGUE AFUA_2G17250)-RELATED"/>
    <property type="match status" value="1"/>
</dbReference>
<feature type="signal peptide" evidence="1">
    <location>
        <begin position="1"/>
        <end position="23"/>
    </location>
</feature>
<protein>
    <recommendedName>
        <fullName evidence="4">SGNH hydrolase-type esterase domain-containing protein</fullName>
    </recommendedName>
</protein>
<evidence type="ECO:0000313" key="2">
    <source>
        <dbReference type="EMBL" id="PSR75192.1"/>
    </source>
</evidence>
<evidence type="ECO:0000256" key="1">
    <source>
        <dbReference type="SAM" id="SignalP"/>
    </source>
</evidence>
<dbReference type="SUPFAM" id="SSF52266">
    <property type="entry name" value="SGNH hydrolase"/>
    <property type="match status" value="1"/>
</dbReference>
<dbReference type="InterPro" id="IPR037459">
    <property type="entry name" value="RhgT-like"/>
</dbReference>
<proteinExistence type="predicted"/>